<proteinExistence type="predicted"/>
<dbReference type="EMBL" id="JACKWZ010000019">
    <property type="protein sequence ID" value="KAF9422131.1"/>
    <property type="molecule type" value="Genomic_DNA"/>
</dbReference>
<dbReference type="InterPro" id="IPR036036">
    <property type="entry name" value="SOCS_box-like_dom_sf"/>
</dbReference>
<keyword evidence="2" id="KW-0040">ANK repeat</keyword>
<dbReference type="Pfam" id="PF07525">
    <property type="entry name" value="SOCS_box"/>
    <property type="match status" value="1"/>
</dbReference>
<dbReference type="AlphaFoldDB" id="A0A835LEN7"/>
<dbReference type="GO" id="GO:0035556">
    <property type="term" value="P:intracellular signal transduction"/>
    <property type="evidence" value="ECO:0007669"/>
    <property type="project" value="InterPro"/>
</dbReference>
<evidence type="ECO:0000256" key="2">
    <source>
        <dbReference type="ARBA" id="ARBA00023043"/>
    </source>
</evidence>
<keyword evidence="5" id="KW-1185">Reference proteome</keyword>
<dbReference type="CDD" id="cd03587">
    <property type="entry name" value="SOCS"/>
    <property type="match status" value="1"/>
</dbReference>
<dbReference type="InterPro" id="IPR039147">
    <property type="entry name" value="ASB17"/>
</dbReference>
<evidence type="ECO:0000313" key="5">
    <source>
        <dbReference type="Proteomes" id="UP000648187"/>
    </source>
</evidence>
<comment type="caution">
    <text evidence="4">The sequence shown here is derived from an EMBL/GenBank/DDBJ whole genome shotgun (WGS) entry which is preliminary data.</text>
</comment>
<dbReference type="SUPFAM" id="SSF158235">
    <property type="entry name" value="SOCS box-like"/>
    <property type="match status" value="1"/>
</dbReference>
<evidence type="ECO:0000313" key="4">
    <source>
        <dbReference type="EMBL" id="KAF9422131.1"/>
    </source>
</evidence>
<feature type="non-terminal residue" evidence="4">
    <location>
        <position position="428"/>
    </location>
</feature>
<sequence>MEILRNLYDGAIDVSATTPQTHQSLTTVTIQERKTRTRSALAQLCPSLRHGRGQNHSDNTSCKNFVISALRYHNNCKTKNGDVCLMGKYHNLLYVAMKLAFDWSLQDNGAIFGTSAPYFLAGWKSDFMDKEENVHALVFFLDHATNANLEYEDNGKTYRFIDVPLESCGHASPVRVVIQMGASEMLMILLRFGARITSDVVSTNPIESILDRLNEYNRKYPYELVSCLKLAMRAVPSISLSVDKNVLKHLELPEDYNYQRKLMLEKYGDILADHLVPASRCGLKPVELKHLSRCKIRQILWSNFELPFGIQKLPVPMSLKRYLDFIFANVDGTRYTSGLAAAGQVDGVPEEAVPRHAVTNHTSHYFSGVDTDGCKPNKPDGVLVKEDRVQFSEGLLQLISKHLQILRQLVVCLKLFGHEDQVPSSIMK</sequence>
<accession>A0A835LEN7</accession>
<evidence type="ECO:0000259" key="3">
    <source>
        <dbReference type="PROSITE" id="PS50225"/>
    </source>
</evidence>
<dbReference type="Proteomes" id="UP000648187">
    <property type="component" value="Unassembled WGS sequence"/>
</dbReference>
<reference evidence="4" key="1">
    <citation type="submission" date="2020-08" db="EMBL/GenBank/DDBJ databases">
        <title>Spodoptera exigua strain:BAW_Kor-Di-RS1 Genome sequencing and assembly.</title>
        <authorList>
            <person name="Kim J."/>
            <person name="Nam H.Y."/>
            <person name="Kwon M."/>
            <person name="Choi J.H."/>
            <person name="Cho S.R."/>
            <person name="Kim G.-H."/>
        </authorList>
    </citation>
    <scope>NUCLEOTIDE SEQUENCE</scope>
    <source>
        <strain evidence="4">BAW_Kor-Di-RS1</strain>
        <tissue evidence="4">Whole-body</tissue>
    </source>
</reference>
<organism evidence="4 5">
    <name type="scientific">Spodoptera exigua</name>
    <name type="common">Beet armyworm</name>
    <name type="synonym">Noctua fulgens</name>
    <dbReference type="NCBI Taxonomy" id="7107"/>
    <lineage>
        <taxon>Eukaryota</taxon>
        <taxon>Metazoa</taxon>
        <taxon>Ecdysozoa</taxon>
        <taxon>Arthropoda</taxon>
        <taxon>Hexapoda</taxon>
        <taxon>Insecta</taxon>
        <taxon>Pterygota</taxon>
        <taxon>Neoptera</taxon>
        <taxon>Endopterygota</taxon>
        <taxon>Lepidoptera</taxon>
        <taxon>Glossata</taxon>
        <taxon>Ditrysia</taxon>
        <taxon>Noctuoidea</taxon>
        <taxon>Noctuidae</taxon>
        <taxon>Amphipyrinae</taxon>
        <taxon>Spodoptera</taxon>
    </lineage>
</organism>
<feature type="domain" description="SOCS box" evidence="3">
    <location>
        <begin position="284"/>
        <end position="329"/>
    </location>
</feature>
<keyword evidence="1" id="KW-0833">Ubl conjugation pathway</keyword>
<name>A0A835LEN7_SPOEX</name>
<dbReference type="InterPro" id="IPR001496">
    <property type="entry name" value="SOCS_box"/>
</dbReference>
<dbReference type="PANTHER" id="PTHR20966">
    <property type="entry name" value="ANKYRIN REPEAT AND SOCS BOX PROTEIN 17"/>
    <property type="match status" value="1"/>
</dbReference>
<protein>
    <recommendedName>
        <fullName evidence="3">SOCS box domain-containing protein</fullName>
    </recommendedName>
</protein>
<dbReference type="PROSITE" id="PS50225">
    <property type="entry name" value="SOCS"/>
    <property type="match status" value="1"/>
</dbReference>
<dbReference type="SMART" id="SM00969">
    <property type="entry name" value="SOCS_box"/>
    <property type="match status" value="1"/>
</dbReference>
<evidence type="ECO:0000256" key="1">
    <source>
        <dbReference type="ARBA" id="ARBA00022786"/>
    </source>
</evidence>
<dbReference type="PANTHER" id="PTHR20966:SF2">
    <property type="entry name" value="ANKYRIN REPEAT AND SOCS BOX PROTEIN 17"/>
    <property type="match status" value="1"/>
</dbReference>
<gene>
    <name evidence="4" type="ORF">HW555_002152</name>
</gene>